<reference evidence="4" key="1">
    <citation type="journal article" date="2015" name="Proc. Natl. Acad. Sci. U.S.A.">
        <title>Networks of energetic and metabolic interactions define dynamics in microbial communities.</title>
        <authorList>
            <person name="Embree M."/>
            <person name="Liu J.K."/>
            <person name="Al-Bassam M.M."/>
            <person name="Zengler K."/>
        </authorList>
    </citation>
    <scope>NUCLEOTIDE SEQUENCE</scope>
</reference>
<dbReference type="AlphaFoldDB" id="A0A0W8EKH1"/>
<comment type="caution">
    <text evidence="4">The sequence shown here is derived from an EMBL/GenBank/DDBJ whole genome shotgun (WGS) entry which is preliminary data.</text>
</comment>
<dbReference type="GO" id="GO:0000310">
    <property type="term" value="F:xanthine phosphoribosyltransferase activity"/>
    <property type="evidence" value="ECO:0007669"/>
    <property type="project" value="UniProtKB-EC"/>
</dbReference>
<dbReference type="EC" id="2.4.2.22" evidence="4"/>
<dbReference type="InterPro" id="IPR000836">
    <property type="entry name" value="PRTase_dom"/>
</dbReference>
<evidence type="ECO:0000256" key="2">
    <source>
        <dbReference type="ARBA" id="ARBA00022679"/>
    </source>
</evidence>
<keyword evidence="2 4" id="KW-0808">Transferase</keyword>
<keyword evidence="1 4" id="KW-0328">Glycosyltransferase</keyword>
<evidence type="ECO:0000259" key="3">
    <source>
        <dbReference type="Pfam" id="PF00156"/>
    </source>
</evidence>
<dbReference type="Pfam" id="PF00156">
    <property type="entry name" value="Pribosyltran"/>
    <property type="match status" value="1"/>
</dbReference>
<proteinExistence type="predicted"/>
<name>A0A0W8EKH1_9ZZZZ</name>
<dbReference type="PANTHER" id="PTHR43363">
    <property type="entry name" value="HYPOXANTHINE PHOSPHORIBOSYLTRANSFERASE"/>
    <property type="match status" value="1"/>
</dbReference>
<feature type="domain" description="Phosphoribosyltransferase" evidence="3">
    <location>
        <begin position="20"/>
        <end position="140"/>
    </location>
</feature>
<dbReference type="CDD" id="cd06223">
    <property type="entry name" value="PRTases_typeI"/>
    <property type="match status" value="1"/>
</dbReference>
<dbReference type="InterPro" id="IPR029057">
    <property type="entry name" value="PRTase-like"/>
</dbReference>
<protein>
    <submittedName>
        <fullName evidence="4">Xanthine-guanine phosphoribosyltransferase</fullName>
        <ecNumber evidence="4">2.4.2.22</ecNumber>
    </submittedName>
</protein>
<evidence type="ECO:0000256" key="1">
    <source>
        <dbReference type="ARBA" id="ARBA00022676"/>
    </source>
</evidence>
<sequence length="217" mass="24404">MIPDQFPVYLVSWEESVLLAKKLAWLVKEVKPLPDLVIAIGRGGYVPARVVCDFLLTTQLTSIRVEHWGPAARCSESALVRFPLSIPVTGMNLLVIDDVTDTGETLMATVEYLERLEPARIRTGVLHHKDTSSFCPDYFAEPVHEWRWIVYPWALHEDLTGFLQLVLTPIPASLVEIGVALRERFQMQASQSDLSDAAEELVRQGNAMKTGDRYRAS</sequence>
<dbReference type="PANTHER" id="PTHR43363:SF3">
    <property type="entry name" value="XANTHINE-GUANINE PHOSPHORIBOSYLTRANSFERASE"/>
    <property type="match status" value="1"/>
</dbReference>
<organism evidence="4">
    <name type="scientific">hydrocarbon metagenome</name>
    <dbReference type="NCBI Taxonomy" id="938273"/>
    <lineage>
        <taxon>unclassified sequences</taxon>
        <taxon>metagenomes</taxon>
        <taxon>ecological metagenomes</taxon>
    </lineage>
</organism>
<gene>
    <name evidence="4" type="ORF">ASZ90_016628</name>
</gene>
<dbReference type="Gene3D" id="3.40.50.2020">
    <property type="match status" value="1"/>
</dbReference>
<dbReference type="EMBL" id="LNQE01001752">
    <property type="protein sequence ID" value="KUG09255.1"/>
    <property type="molecule type" value="Genomic_DNA"/>
</dbReference>
<dbReference type="SUPFAM" id="SSF53271">
    <property type="entry name" value="PRTase-like"/>
    <property type="match status" value="1"/>
</dbReference>
<accession>A0A0W8EKH1</accession>
<evidence type="ECO:0000313" key="4">
    <source>
        <dbReference type="EMBL" id="KUG09255.1"/>
    </source>
</evidence>